<evidence type="ECO:0000313" key="2">
    <source>
        <dbReference type="Proteomes" id="UP000017836"/>
    </source>
</evidence>
<dbReference type="Proteomes" id="UP000017836">
    <property type="component" value="Unassembled WGS sequence"/>
</dbReference>
<protein>
    <submittedName>
        <fullName evidence="1">Uncharacterized protein</fullName>
    </submittedName>
</protein>
<dbReference type="HOGENOM" id="CLU_2375620_0_0_1"/>
<organism evidence="1 2">
    <name type="scientific">Amborella trichopoda</name>
    <dbReference type="NCBI Taxonomy" id="13333"/>
    <lineage>
        <taxon>Eukaryota</taxon>
        <taxon>Viridiplantae</taxon>
        <taxon>Streptophyta</taxon>
        <taxon>Embryophyta</taxon>
        <taxon>Tracheophyta</taxon>
        <taxon>Spermatophyta</taxon>
        <taxon>Magnoliopsida</taxon>
        <taxon>Amborellales</taxon>
        <taxon>Amborellaceae</taxon>
        <taxon>Amborella</taxon>
    </lineage>
</organism>
<evidence type="ECO:0000313" key="1">
    <source>
        <dbReference type="EMBL" id="ERN03613.1"/>
    </source>
</evidence>
<dbReference type="Gramene" id="ERN03613">
    <property type="protein sequence ID" value="ERN03613"/>
    <property type="gene ID" value="AMTR_s00042p00213520"/>
</dbReference>
<proteinExistence type="predicted"/>
<gene>
    <name evidence="1" type="ORF">AMTR_s00042p00213520</name>
</gene>
<keyword evidence="2" id="KW-1185">Reference proteome</keyword>
<reference evidence="2" key="1">
    <citation type="journal article" date="2013" name="Science">
        <title>The Amborella genome and the evolution of flowering plants.</title>
        <authorList>
            <consortium name="Amborella Genome Project"/>
        </authorList>
    </citation>
    <scope>NUCLEOTIDE SEQUENCE [LARGE SCALE GENOMIC DNA]</scope>
</reference>
<sequence length="95" mass="10715">MHCRLCNAMWILPLEQRRVYIYCCATPCGCCCLYNTVHVLPLVKRLGHFRLCNAVRVLPFVQHRACVAACATLCAYCCLCNVVRVTPPVMPLVQS</sequence>
<dbReference type="AlphaFoldDB" id="W1P6Q9"/>
<accession>W1P6Q9</accession>
<name>W1P6Q9_AMBTC</name>
<dbReference type="EMBL" id="KI394353">
    <property type="protein sequence ID" value="ERN03613.1"/>
    <property type="molecule type" value="Genomic_DNA"/>
</dbReference>